<sequence length="95" mass="11179">MKIIIQQIRLEEIYSSINDIYRTHSRKIKKVNRTKREIEFMNGDKIKFTTTESKNVDGLKSDVAIGPDAECITLASKHEKRIWGFSDLYNYLRNL</sequence>
<dbReference type="EMBL" id="LWAE01000001">
    <property type="protein sequence ID" value="KZL93545.1"/>
    <property type="molecule type" value="Genomic_DNA"/>
</dbReference>
<reference evidence="1 2" key="1">
    <citation type="submission" date="2016-04" db="EMBL/GenBank/DDBJ databases">
        <title>Genome sequence of Clostridium magnum DSM 2767.</title>
        <authorList>
            <person name="Poehlein A."/>
            <person name="Uhlig R."/>
            <person name="Fischer R."/>
            <person name="Bahl H."/>
            <person name="Daniel R."/>
        </authorList>
    </citation>
    <scope>NUCLEOTIDE SEQUENCE [LARGE SCALE GENOMIC DNA]</scope>
    <source>
        <strain evidence="1 2">DSM 2767</strain>
    </source>
</reference>
<name>A0A168E1A7_9CLOT</name>
<proteinExistence type="predicted"/>
<dbReference type="STRING" id="1121326.CLMAG_05910"/>
<gene>
    <name evidence="1" type="ORF">CLMAG_05910</name>
</gene>
<dbReference type="Proteomes" id="UP000076603">
    <property type="component" value="Unassembled WGS sequence"/>
</dbReference>
<dbReference type="AlphaFoldDB" id="A0A168E1A7"/>
<dbReference type="RefSeq" id="WP_066617685.1">
    <property type="nucleotide sequence ID" value="NZ_FQXL01000031.1"/>
</dbReference>
<comment type="caution">
    <text evidence="1">The sequence shown here is derived from an EMBL/GenBank/DDBJ whole genome shotgun (WGS) entry which is preliminary data.</text>
</comment>
<evidence type="ECO:0000313" key="1">
    <source>
        <dbReference type="EMBL" id="KZL93545.1"/>
    </source>
</evidence>
<organism evidence="1 2">
    <name type="scientific">Clostridium magnum DSM 2767</name>
    <dbReference type="NCBI Taxonomy" id="1121326"/>
    <lineage>
        <taxon>Bacteria</taxon>
        <taxon>Bacillati</taxon>
        <taxon>Bacillota</taxon>
        <taxon>Clostridia</taxon>
        <taxon>Eubacteriales</taxon>
        <taxon>Clostridiaceae</taxon>
        <taxon>Clostridium</taxon>
    </lineage>
</organism>
<keyword evidence="2" id="KW-1185">Reference proteome</keyword>
<protein>
    <submittedName>
        <fullName evidence="1">Uncharacterized protein</fullName>
    </submittedName>
</protein>
<accession>A0A168E1A7</accession>
<dbReference type="PATRIC" id="fig|1121326.3.peg.546"/>
<evidence type="ECO:0000313" key="2">
    <source>
        <dbReference type="Proteomes" id="UP000076603"/>
    </source>
</evidence>